<comment type="similarity">
    <text evidence="1 4">Belongs to the D-isomer specific 2-hydroxyacid dehydrogenase family.</text>
</comment>
<evidence type="ECO:0000259" key="6">
    <source>
        <dbReference type="Pfam" id="PF02826"/>
    </source>
</evidence>
<dbReference type="CDD" id="cd12162">
    <property type="entry name" value="2-Hacid_dh_4"/>
    <property type="match status" value="1"/>
</dbReference>
<dbReference type="AlphaFoldDB" id="A0A1T4U1T6"/>
<evidence type="ECO:0000256" key="4">
    <source>
        <dbReference type="RuleBase" id="RU003719"/>
    </source>
</evidence>
<feature type="domain" description="D-isomer specific 2-hydroxyacid dehydrogenase NAD-binding" evidence="6">
    <location>
        <begin position="107"/>
        <end position="287"/>
    </location>
</feature>
<dbReference type="GO" id="GO:0051287">
    <property type="term" value="F:NAD binding"/>
    <property type="evidence" value="ECO:0007669"/>
    <property type="project" value="InterPro"/>
</dbReference>
<evidence type="ECO:0000256" key="3">
    <source>
        <dbReference type="ARBA" id="ARBA00023027"/>
    </source>
</evidence>
<dbReference type="InterPro" id="IPR029753">
    <property type="entry name" value="D-isomer_DH_CS"/>
</dbReference>
<dbReference type="PANTHER" id="PTHR43761">
    <property type="entry name" value="D-ISOMER SPECIFIC 2-HYDROXYACID DEHYDROGENASE FAMILY PROTEIN (AFU_ORTHOLOGUE AFUA_1G13630)"/>
    <property type="match status" value="1"/>
</dbReference>
<name>A0A1T4U1T6_9GAMM</name>
<gene>
    <name evidence="7" type="ORF">SAMN02745132_00571</name>
</gene>
<dbReference type="Pfam" id="PF02826">
    <property type="entry name" value="2-Hacid_dh_C"/>
    <property type="match status" value="1"/>
</dbReference>
<feature type="domain" description="D-isomer specific 2-hydroxyacid dehydrogenase catalytic" evidence="5">
    <location>
        <begin position="31"/>
        <end position="314"/>
    </location>
</feature>
<dbReference type="PROSITE" id="PS00670">
    <property type="entry name" value="D_2_HYDROXYACID_DH_2"/>
    <property type="match status" value="1"/>
</dbReference>
<reference evidence="8" key="1">
    <citation type="submission" date="2017-02" db="EMBL/GenBank/DDBJ databases">
        <authorList>
            <person name="Varghese N."/>
            <person name="Submissions S."/>
        </authorList>
    </citation>
    <scope>NUCLEOTIDE SEQUENCE [LARGE SCALE GENOMIC DNA]</scope>
    <source>
        <strain evidence="8">DSM 22720</strain>
    </source>
</reference>
<dbReference type="PANTHER" id="PTHR43761:SF1">
    <property type="entry name" value="D-ISOMER SPECIFIC 2-HYDROXYACID DEHYDROGENASE CATALYTIC DOMAIN-CONTAINING PROTEIN-RELATED"/>
    <property type="match status" value="1"/>
</dbReference>
<dbReference type="SUPFAM" id="SSF52283">
    <property type="entry name" value="Formate/glycerate dehydrogenase catalytic domain-like"/>
    <property type="match status" value="1"/>
</dbReference>
<dbReference type="EMBL" id="FUXU01000004">
    <property type="protein sequence ID" value="SKA46633.1"/>
    <property type="molecule type" value="Genomic_DNA"/>
</dbReference>
<dbReference type="Proteomes" id="UP000190162">
    <property type="component" value="Unassembled WGS sequence"/>
</dbReference>
<dbReference type="SUPFAM" id="SSF51735">
    <property type="entry name" value="NAD(P)-binding Rossmann-fold domains"/>
    <property type="match status" value="1"/>
</dbReference>
<evidence type="ECO:0000313" key="8">
    <source>
        <dbReference type="Proteomes" id="UP000190162"/>
    </source>
</evidence>
<evidence type="ECO:0000256" key="1">
    <source>
        <dbReference type="ARBA" id="ARBA00005854"/>
    </source>
</evidence>
<dbReference type="RefSeq" id="WP_078751081.1">
    <property type="nucleotide sequence ID" value="NZ_FUXU01000004.1"/>
</dbReference>
<dbReference type="InterPro" id="IPR006140">
    <property type="entry name" value="D-isomer_DH_NAD-bd"/>
</dbReference>
<dbReference type="FunFam" id="3.40.50.720:FF:000041">
    <property type="entry name" value="D-3-phosphoglycerate dehydrogenase"/>
    <property type="match status" value="1"/>
</dbReference>
<keyword evidence="2 4" id="KW-0560">Oxidoreductase</keyword>
<dbReference type="InterPro" id="IPR050418">
    <property type="entry name" value="D-iso_2-hydroxyacid_DH_PdxB"/>
</dbReference>
<dbReference type="Gene3D" id="3.40.50.720">
    <property type="entry name" value="NAD(P)-binding Rossmann-like Domain"/>
    <property type="match status" value="2"/>
</dbReference>
<keyword evidence="3" id="KW-0520">NAD</keyword>
<dbReference type="PROSITE" id="PS00671">
    <property type="entry name" value="D_2_HYDROXYACID_DH_3"/>
    <property type="match status" value="1"/>
</dbReference>
<organism evidence="7 8">
    <name type="scientific">Enterovibrio nigricans DSM 22720</name>
    <dbReference type="NCBI Taxonomy" id="1121868"/>
    <lineage>
        <taxon>Bacteria</taxon>
        <taxon>Pseudomonadati</taxon>
        <taxon>Pseudomonadota</taxon>
        <taxon>Gammaproteobacteria</taxon>
        <taxon>Vibrionales</taxon>
        <taxon>Vibrionaceae</taxon>
        <taxon>Enterovibrio</taxon>
    </lineage>
</organism>
<keyword evidence="8" id="KW-1185">Reference proteome</keyword>
<dbReference type="OrthoDB" id="9805416at2"/>
<evidence type="ECO:0000313" key="7">
    <source>
        <dbReference type="EMBL" id="SKA46633.1"/>
    </source>
</evidence>
<dbReference type="GO" id="GO:0006564">
    <property type="term" value="P:L-serine biosynthetic process"/>
    <property type="evidence" value="ECO:0007669"/>
    <property type="project" value="UniProtKB-ARBA"/>
</dbReference>
<accession>A0A1T4U1T6</accession>
<evidence type="ECO:0000256" key="2">
    <source>
        <dbReference type="ARBA" id="ARBA00023002"/>
    </source>
</evidence>
<dbReference type="GO" id="GO:0004617">
    <property type="term" value="F:phosphoglycerate dehydrogenase activity"/>
    <property type="evidence" value="ECO:0007669"/>
    <property type="project" value="UniProtKB-ARBA"/>
</dbReference>
<dbReference type="GO" id="GO:0047545">
    <property type="term" value="F:(S)-2-hydroxyglutarate dehydrogenase activity"/>
    <property type="evidence" value="ECO:0007669"/>
    <property type="project" value="UniProtKB-ARBA"/>
</dbReference>
<sequence length="317" mass="34038">MEKIVFLDRATIPAHITLPTPDFEHTWLSFDETHPDEVLDRLADATIAITNKTVLSADTLAKLPNLKLIAIAATGYNNVDLDWCHEQGLAVCNIRGYATQSVPEHVMAMAFSLRRSLSAYHRDIELGVWQEKNQFCFFTHPIGDIAGATLGIIGGGSLGKAVAMLASAVGMKVVFAEHKHADTPRDGYVPFETVLETADVITLHCPLNAQTENLIGAAEFSAMKSSAILINTGRGGLVDEQALVNAIKNGEIAGAGVDVFTQEPANHTNPLLSHAGMPNLILTPHVAWGADSSIQTLANQLTENINAFIQGKAQNTL</sequence>
<protein>
    <submittedName>
        <fullName evidence="7">Glycerate dehydrogenase</fullName>
    </submittedName>
</protein>
<proteinExistence type="inferred from homology"/>
<dbReference type="Pfam" id="PF00389">
    <property type="entry name" value="2-Hacid_dh"/>
    <property type="match status" value="1"/>
</dbReference>
<dbReference type="InterPro" id="IPR006139">
    <property type="entry name" value="D-isomer_2_OHA_DH_cat_dom"/>
</dbReference>
<dbReference type="InterPro" id="IPR036291">
    <property type="entry name" value="NAD(P)-bd_dom_sf"/>
</dbReference>
<evidence type="ECO:0000259" key="5">
    <source>
        <dbReference type="Pfam" id="PF00389"/>
    </source>
</evidence>